<dbReference type="EMBL" id="BAAAYN010000070">
    <property type="protein sequence ID" value="GAA3397861.1"/>
    <property type="molecule type" value="Genomic_DNA"/>
</dbReference>
<evidence type="ECO:0000313" key="2">
    <source>
        <dbReference type="Proteomes" id="UP001501676"/>
    </source>
</evidence>
<proteinExistence type="predicted"/>
<gene>
    <name evidence="1" type="ORF">GCM10020369_79530</name>
</gene>
<dbReference type="Proteomes" id="UP001501676">
    <property type="component" value="Unassembled WGS sequence"/>
</dbReference>
<organism evidence="1 2">
    <name type="scientific">Cryptosporangium minutisporangium</name>
    <dbReference type="NCBI Taxonomy" id="113569"/>
    <lineage>
        <taxon>Bacteria</taxon>
        <taxon>Bacillati</taxon>
        <taxon>Actinomycetota</taxon>
        <taxon>Actinomycetes</taxon>
        <taxon>Cryptosporangiales</taxon>
        <taxon>Cryptosporangiaceae</taxon>
        <taxon>Cryptosporangium</taxon>
    </lineage>
</organism>
<sequence>MDLIEETFLAVDPDVVSAAIRGRWVKDRLEAGRKPGEPAVGAA</sequence>
<protein>
    <submittedName>
        <fullName evidence="1">Uncharacterized protein</fullName>
    </submittedName>
</protein>
<accession>A0ABP6TAX4</accession>
<name>A0ABP6TAX4_9ACTN</name>
<keyword evidence="2" id="KW-1185">Reference proteome</keyword>
<reference evidence="2" key="1">
    <citation type="journal article" date="2019" name="Int. J. Syst. Evol. Microbiol.">
        <title>The Global Catalogue of Microorganisms (GCM) 10K type strain sequencing project: providing services to taxonomists for standard genome sequencing and annotation.</title>
        <authorList>
            <consortium name="The Broad Institute Genomics Platform"/>
            <consortium name="The Broad Institute Genome Sequencing Center for Infectious Disease"/>
            <person name="Wu L."/>
            <person name="Ma J."/>
        </authorList>
    </citation>
    <scope>NUCLEOTIDE SEQUENCE [LARGE SCALE GENOMIC DNA]</scope>
    <source>
        <strain evidence="2">JCM 9458</strain>
    </source>
</reference>
<evidence type="ECO:0000313" key="1">
    <source>
        <dbReference type="EMBL" id="GAA3397861.1"/>
    </source>
</evidence>
<comment type="caution">
    <text evidence="1">The sequence shown here is derived from an EMBL/GenBank/DDBJ whole genome shotgun (WGS) entry which is preliminary data.</text>
</comment>